<feature type="compositionally biased region" description="Polar residues" evidence="1">
    <location>
        <begin position="274"/>
        <end position="290"/>
    </location>
</feature>
<dbReference type="EMBL" id="JAHRHJ020000008">
    <property type="protein sequence ID" value="KAH9306808.1"/>
    <property type="molecule type" value="Genomic_DNA"/>
</dbReference>
<feature type="region of interest" description="Disordered" evidence="1">
    <location>
        <begin position="274"/>
        <end position="299"/>
    </location>
</feature>
<dbReference type="AlphaFoldDB" id="A0AA38FP15"/>
<accession>A0AA38FP15</accession>
<evidence type="ECO:0000313" key="2">
    <source>
        <dbReference type="EMBL" id="KAH9306808.1"/>
    </source>
</evidence>
<proteinExistence type="predicted"/>
<name>A0AA38FP15_TAXCH</name>
<comment type="caution">
    <text evidence="2">The sequence shown here is derived from an EMBL/GenBank/DDBJ whole genome shotgun (WGS) entry which is preliminary data.</text>
</comment>
<protein>
    <recommendedName>
        <fullName evidence="4">UBZ4-type domain-containing protein</fullName>
    </recommendedName>
</protein>
<feature type="region of interest" description="Disordered" evidence="1">
    <location>
        <begin position="544"/>
        <end position="576"/>
    </location>
</feature>
<dbReference type="OMA" id="NTSWHEN"/>
<feature type="region of interest" description="Disordered" evidence="1">
    <location>
        <begin position="21"/>
        <end position="41"/>
    </location>
</feature>
<feature type="compositionally biased region" description="Polar residues" evidence="1">
    <location>
        <begin position="238"/>
        <end position="247"/>
    </location>
</feature>
<reference evidence="2 3" key="1">
    <citation type="journal article" date="2021" name="Nat. Plants">
        <title>The Taxus genome provides insights into paclitaxel biosynthesis.</title>
        <authorList>
            <person name="Xiong X."/>
            <person name="Gou J."/>
            <person name="Liao Q."/>
            <person name="Li Y."/>
            <person name="Zhou Q."/>
            <person name="Bi G."/>
            <person name="Li C."/>
            <person name="Du R."/>
            <person name="Wang X."/>
            <person name="Sun T."/>
            <person name="Guo L."/>
            <person name="Liang H."/>
            <person name="Lu P."/>
            <person name="Wu Y."/>
            <person name="Zhang Z."/>
            <person name="Ro D.K."/>
            <person name="Shang Y."/>
            <person name="Huang S."/>
            <person name="Yan J."/>
        </authorList>
    </citation>
    <scope>NUCLEOTIDE SEQUENCE [LARGE SCALE GENOMIC DNA]</scope>
    <source>
        <strain evidence="2">Ta-2019</strain>
    </source>
</reference>
<gene>
    <name evidence="2" type="ORF">KI387_011212</name>
</gene>
<feature type="region of interest" description="Disordered" evidence="1">
    <location>
        <begin position="209"/>
        <end position="249"/>
    </location>
</feature>
<dbReference type="PANTHER" id="PTHR35767:SF1">
    <property type="entry name" value="HAPLESS PROTEIN"/>
    <property type="match status" value="1"/>
</dbReference>
<feature type="non-terminal residue" evidence="2">
    <location>
        <position position="1"/>
    </location>
</feature>
<dbReference type="Proteomes" id="UP000824469">
    <property type="component" value="Unassembled WGS sequence"/>
</dbReference>
<dbReference type="Gene3D" id="3.30.160.60">
    <property type="entry name" value="Classic Zinc Finger"/>
    <property type="match status" value="1"/>
</dbReference>
<sequence length="576" mass="64642">GGNTSWHENVVDDSDLVMAGQMNLGGAPSATSDKPEFNSDEDISCRQNFSIRDYVSMVRSNDITKNWPFSQKYLQICLDSGIKPVLPPFEHPQSVRDLIQEKVKLEAAFHGSDSPRNNVICGYTAANDCKHSGNRFFIRVAAKRTQTDQKSSRKIARRKSRQSVCVTLGDQDGITTCGEDGNQNRNGCDGVKTKTEEEIEDFKGQLREKNQTPKAITDISEHSEGLKPIAGTSEHSEGSNPIASTGDTELGIPCKSEYKEKDCVTITPQFSNGYKLSNSEITSKPNSEISSKTRRKRTDRPEILADIKNRFLKRNKQSKRMVTFEMKSQVHMDSFQKERRKQGHLIEQSKSDPGRTENLVISGSSSISDGMMVKVCPVCRTFSSTSNTALNAHIDHCLDAEPNTEITETSFTKHKTKVRKKRSMADICAVAPSRTLEDLVYTYSQEQHHPLCLDVLKWNDSNIRRAPRTPFCQVPKRHFDYADLNAKKLRSSSSLKMESLTKLQKELSVPEGKEKESGRTRKSKRSVFSNFIRGGKSLNSLDFDKSLDKAPRTSGAKHFSNEGIFQNKSQHISEEI</sequence>
<keyword evidence="3" id="KW-1185">Reference proteome</keyword>
<evidence type="ECO:0000256" key="1">
    <source>
        <dbReference type="SAM" id="MobiDB-lite"/>
    </source>
</evidence>
<evidence type="ECO:0008006" key="4">
    <source>
        <dbReference type="Google" id="ProtNLM"/>
    </source>
</evidence>
<evidence type="ECO:0000313" key="3">
    <source>
        <dbReference type="Proteomes" id="UP000824469"/>
    </source>
</evidence>
<feature type="non-terminal residue" evidence="2">
    <location>
        <position position="576"/>
    </location>
</feature>
<feature type="region of interest" description="Disordered" evidence="1">
    <location>
        <begin position="506"/>
        <end position="526"/>
    </location>
</feature>
<dbReference type="PANTHER" id="PTHR35767">
    <property type="entry name" value="HAPLESS PROTEIN"/>
    <property type="match status" value="1"/>
</dbReference>
<organism evidence="2 3">
    <name type="scientific">Taxus chinensis</name>
    <name type="common">Chinese yew</name>
    <name type="synonym">Taxus wallichiana var. chinensis</name>
    <dbReference type="NCBI Taxonomy" id="29808"/>
    <lineage>
        <taxon>Eukaryota</taxon>
        <taxon>Viridiplantae</taxon>
        <taxon>Streptophyta</taxon>
        <taxon>Embryophyta</taxon>
        <taxon>Tracheophyta</taxon>
        <taxon>Spermatophyta</taxon>
        <taxon>Pinopsida</taxon>
        <taxon>Pinidae</taxon>
        <taxon>Conifers II</taxon>
        <taxon>Cupressales</taxon>
        <taxon>Taxaceae</taxon>
        <taxon>Taxus</taxon>
    </lineage>
</organism>